<dbReference type="GO" id="GO:0000976">
    <property type="term" value="F:transcription cis-regulatory region binding"/>
    <property type="evidence" value="ECO:0007669"/>
    <property type="project" value="TreeGrafter"/>
</dbReference>
<gene>
    <name evidence="5" type="ORF">PXH66_14740</name>
</gene>
<dbReference type="PANTHER" id="PTHR30146:SF109">
    <property type="entry name" value="HTH-TYPE TRANSCRIPTIONAL REGULATOR GALS"/>
    <property type="match status" value="1"/>
</dbReference>
<protein>
    <submittedName>
        <fullName evidence="5">LacI family DNA-binding transcriptional regulator</fullName>
    </submittedName>
</protein>
<dbReference type="Gene3D" id="1.10.260.40">
    <property type="entry name" value="lambda repressor-like DNA-binding domains"/>
    <property type="match status" value="1"/>
</dbReference>
<keyword evidence="2 5" id="KW-0238">DNA-binding</keyword>
<dbReference type="Proteomes" id="UP001218638">
    <property type="component" value="Chromosome"/>
</dbReference>
<dbReference type="SUPFAM" id="SSF47413">
    <property type="entry name" value="lambda repressor-like DNA-binding domains"/>
    <property type="match status" value="1"/>
</dbReference>
<dbReference type="Pfam" id="PF13377">
    <property type="entry name" value="Peripla_BP_3"/>
    <property type="match status" value="1"/>
</dbReference>
<sequence length="371" mass="40637">MRRHAQSPSLGMIADEAGVSRAAVSMALRNHPRIPESTRLRIQKIARKLGWKPNPLLAEAMSAIRAGQPSADRVTLAWISTDDTRDGWRHSHFNLRCFAGAQQRAENAGYRLDQFWLGDADGNATRLSEILYTRGIAGIIVGPFHDRGRIAMQWDRFAAATFAHTLLSPQLHRATDNQFASARVSVARLHAVGCRRIGLALAARLDHRVADQWTAGYLLETFEEGLAHPKLLHRPPDLDEAEFIRWFKRAKPDAIVGTDKRIIEWLATAGIRVPDDVAFAGLDLADDSGEVAGIFQDASAIGASVIDLVAGQLLRHERGLPEVPRTVVIDGRWVDGATLPATKPDPEWVEKSAMLLATGGTAAANLPALYD</sequence>
<evidence type="ECO:0000313" key="5">
    <source>
        <dbReference type="EMBL" id="WED63591.1"/>
    </source>
</evidence>
<dbReference type="Gene3D" id="3.40.50.2300">
    <property type="match status" value="2"/>
</dbReference>
<dbReference type="InterPro" id="IPR000843">
    <property type="entry name" value="HTH_LacI"/>
</dbReference>
<keyword evidence="3" id="KW-0804">Transcription</keyword>
<dbReference type="Pfam" id="PF00356">
    <property type="entry name" value="LacI"/>
    <property type="match status" value="1"/>
</dbReference>
<accession>A0AAF0CMP5</accession>
<dbReference type="AlphaFoldDB" id="A0AAF0CMP5"/>
<dbReference type="EMBL" id="CP119075">
    <property type="protein sequence ID" value="WED63591.1"/>
    <property type="molecule type" value="Genomic_DNA"/>
</dbReference>
<dbReference type="RefSeq" id="WP_330932058.1">
    <property type="nucleotide sequence ID" value="NZ_CP119075.1"/>
</dbReference>
<dbReference type="InterPro" id="IPR028082">
    <property type="entry name" value="Peripla_BP_I"/>
</dbReference>
<dbReference type="KEGG" id="slom:PXH66_14740"/>
<dbReference type="PANTHER" id="PTHR30146">
    <property type="entry name" value="LACI-RELATED TRANSCRIPTIONAL REPRESSOR"/>
    <property type="match status" value="1"/>
</dbReference>
<name>A0AAF0CMP5_9BACT</name>
<dbReference type="PROSITE" id="PS50932">
    <property type="entry name" value="HTH_LACI_2"/>
    <property type="match status" value="1"/>
</dbReference>
<evidence type="ECO:0000259" key="4">
    <source>
        <dbReference type="PROSITE" id="PS50932"/>
    </source>
</evidence>
<keyword evidence="1" id="KW-0805">Transcription regulation</keyword>
<organism evidence="5 6">
    <name type="scientific">Synoicihabitans lomoniglobus</name>
    <dbReference type="NCBI Taxonomy" id="2909285"/>
    <lineage>
        <taxon>Bacteria</taxon>
        <taxon>Pseudomonadati</taxon>
        <taxon>Verrucomicrobiota</taxon>
        <taxon>Opitutia</taxon>
        <taxon>Opitutales</taxon>
        <taxon>Opitutaceae</taxon>
        <taxon>Synoicihabitans</taxon>
    </lineage>
</organism>
<dbReference type="InterPro" id="IPR010982">
    <property type="entry name" value="Lambda_DNA-bd_dom_sf"/>
</dbReference>
<evidence type="ECO:0000256" key="2">
    <source>
        <dbReference type="ARBA" id="ARBA00023125"/>
    </source>
</evidence>
<evidence type="ECO:0000313" key="6">
    <source>
        <dbReference type="Proteomes" id="UP001218638"/>
    </source>
</evidence>
<keyword evidence="6" id="KW-1185">Reference proteome</keyword>
<reference evidence="5" key="1">
    <citation type="submission" date="2023-03" db="EMBL/GenBank/DDBJ databases">
        <title>Lomoglobus Profundus gen. nov., sp. nov., a novel member of the phylum Verrucomicrobia, isolated from deep-marine sediment of South China Sea.</title>
        <authorList>
            <person name="Ahmad T."/>
            <person name="Ishaq S.E."/>
            <person name="Wang F."/>
        </authorList>
    </citation>
    <scope>NUCLEOTIDE SEQUENCE</scope>
    <source>
        <strain evidence="5">LMO-M01</strain>
    </source>
</reference>
<dbReference type="SMART" id="SM00354">
    <property type="entry name" value="HTH_LACI"/>
    <property type="match status" value="1"/>
</dbReference>
<evidence type="ECO:0000256" key="3">
    <source>
        <dbReference type="ARBA" id="ARBA00023163"/>
    </source>
</evidence>
<evidence type="ECO:0000256" key="1">
    <source>
        <dbReference type="ARBA" id="ARBA00023015"/>
    </source>
</evidence>
<dbReference type="SUPFAM" id="SSF53822">
    <property type="entry name" value="Periplasmic binding protein-like I"/>
    <property type="match status" value="1"/>
</dbReference>
<dbReference type="CDD" id="cd01392">
    <property type="entry name" value="HTH_LacI"/>
    <property type="match status" value="1"/>
</dbReference>
<proteinExistence type="predicted"/>
<dbReference type="GO" id="GO:0003700">
    <property type="term" value="F:DNA-binding transcription factor activity"/>
    <property type="evidence" value="ECO:0007669"/>
    <property type="project" value="TreeGrafter"/>
</dbReference>
<dbReference type="InterPro" id="IPR046335">
    <property type="entry name" value="LacI/GalR-like_sensor"/>
</dbReference>
<feature type="domain" description="HTH lacI-type" evidence="4">
    <location>
        <begin position="13"/>
        <end position="62"/>
    </location>
</feature>